<proteinExistence type="predicted"/>
<sequence length="54" mass="5811">MTLTGMPPLSILNYISSSTGIIKLKTAQQTICVVLCYLGAHTLVCVLNTGMFIH</sequence>
<keyword evidence="1" id="KW-0472">Membrane</keyword>
<evidence type="ECO:0000256" key="1">
    <source>
        <dbReference type="SAM" id="Phobius"/>
    </source>
</evidence>
<reference evidence="2" key="1">
    <citation type="submission" date="2014-05" db="EMBL/GenBank/DDBJ databases">
        <authorList>
            <person name="Chronopoulou M."/>
        </authorList>
    </citation>
    <scope>NUCLEOTIDE SEQUENCE</scope>
    <source>
        <tissue evidence="2">Whole organism</tissue>
    </source>
</reference>
<organism evidence="2">
    <name type="scientific">Lepeophtheirus salmonis</name>
    <name type="common">Salmon louse</name>
    <name type="synonym">Caligus salmonis</name>
    <dbReference type="NCBI Taxonomy" id="72036"/>
    <lineage>
        <taxon>Eukaryota</taxon>
        <taxon>Metazoa</taxon>
        <taxon>Ecdysozoa</taxon>
        <taxon>Arthropoda</taxon>
        <taxon>Crustacea</taxon>
        <taxon>Multicrustacea</taxon>
        <taxon>Hexanauplia</taxon>
        <taxon>Copepoda</taxon>
        <taxon>Siphonostomatoida</taxon>
        <taxon>Caligidae</taxon>
        <taxon>Lepeophtheirus</taxon>
    </lineage>
</organism>
<dbReference type="EMBL" id="HACA01002231">
    <property type="protein sequence ID" value="CDW19592.1"/>
    <property type="molecule type" value="Transcribed_RNA"/>
</dbReference>
<protein>
    <submittedName>
        <fullName evidence="2">Uncharacterized protein</fullName>
    </submittedName>
</protein>
<accession>A0A0K2T1X2</accession>
<keyword evidence="1" id="KW-1133">Transmembrane helix</keyword>
<evidence type="ECO:0000313" key="2">
    <source>
        <dbReference type="EMBL" id="CDW19592.1"/>
    </source>
</evidence>
<name>A0A0K2T1X2_LEPSM</name>
<feature type="transmembrane region" description="Helical" evidence="1">
    <location>
        <begin position="31"/>
        <end position="53"/>
    </location>
</feature>
<keyword evidence="1" id="KW-0812">Transmembrane</keyword>
<dbReference type="AlphaFoldDB" id="A0A0K2T1X2"/>